<protein>
    <recommendedName>
        <fullName evidence="3">NACHT domain-containing protein</fullName>
    </recommendedName>
</protein>
<dbReference type="SUPFAM" id="SSF52540">
    <property type="entry name" value="P-loop containing nucleoside triphosphate hydrolases"/>
    <property type="match status" value="1"/>
</dbReference>
<proteinExistence type="predicted"/>
<name>A0A4S1DUQ0_9FLAO</name>
<evidence type="ECO:0000313" key="1">
    <source>
        <dbReference type="EMBL" id="TGV01806.1"/>
    </source>
</evidence>
<dbReference type="RefSeq" id="WP_135877840.1">
    <property type="nucleotide sequence ID" value="NZ_SRSO01000020.1"/>
</dbReference>
<accession>A0A4S1DUQ0</accession>
<evidence type="ECO:0008006" key="3">
    <source>
        <dbReference type="Google" id="ProtNLM"/>
    </source>
</evidence>
<dbReference type="EMBL" id="SRSO01000020">
    <property type="protein sequence ID" value="TGV01806.1"/>
    <property type="molecule type" value="Genomic_DNA"/>
</dbReference>
<dbReference type="InterPro" id="IPR027417">
    <property type="entry name" value="P-loop_NTPase"/>
</dbReference>
<gene>
    <name evidence="1" type="ORF">EM932_14120</name>
</gene>
<dbReference type="Proteomes" id="UP000307602">
    <property type="component" value="Unassembled WGS sequence"/>
</dbReference>
<dbReference type="AlphaFoldDB" id="A0A4S1DUQ0"/>
<evidence type="ECO:0000313" key="2">
    <source>
        <dbReference type="Proteomes" id="UP000307602"/>
    </source>
</evidence>
<reference evidence="1 2" key="1">
    <citation type="submission" date="2019-04" db="EMBL/GenBank/DDBJ databases">
        <authorList>
            <person name="Liu A."/>
        </authorList>
    </citation>
    <scope>NUCLEOTIDE SEQUENCE [LARGE SCALE GENOMIC DNA]</scope>
    <source>
        <strain evidence="1 2">RZ03</strain>
    </source>
</reference>
<dbReference type="OrthoDB" id="1340494at2"/>
<organism evidence="1 2">
    <name type="scientific">Flavivirga rizhaonensis</name>
    <dbReference type="NCBI Taxonomy" id="2559571"/>
    <lineage>
        <taxon>Bacteria</taxon>
        <taxon>Pseudomonadati</taxon>
        <taxon>Bacteroidota</taxon>
        <taxon>Flavobacteriia</taxon>
        <taxon>Flavobacteriales</taxon>
        <taxon>Flavobacteriaceae</taxon>
        <taxon>Flavivirga</taxon>
    </lineage>
</organism>
<keyword evidence="2" id="KW-1185">Reference proteome</keyword>
<comment type="caution">
    <text evidence="1">The sequence shown here is derived from an EMBL/GenBank/DDBJ whole genome shotgun (WGS) entry which is preliminary data.</text>
</comment>
<sequence>MFYLKELFKQAFEKIRIETGAGTKNAKATKLSKRLDPDEYGKVKGSSSKNLTRLYDKYVKDEEIEVAIPDSNLLSAISRFLGYKNYEDFVNGNQAIEALKLNFRDFRFTYDEYLYKVFTYLREDQKLFSIKVGKMLKATYPSIEAHNELFDYVNVAKATEGEELRSAFIILNFSQQAAECDSIEPILKGILEKVKKDKERRKDAPLSYIKIIANIVLTKEELNIIDLIVSNYEREDYYLDFFDIEEFILYVGTSISIKVYDLFFEKNLFYRNQAFRTLNIKNYYPKVPFEEVDIIPNLSDFDIFSNVNRIENNPSQFIKRKLFDNDHSLGILRNRLNIEKGNLKLTRKTNISFIISEFGFGKTSLLLYLTSIVPIEHKILYLPTNQLSKNCFQSTNLFVKEIYSILYEKEFNQTDIAEQLKFRYLRGILLKDQSVVLFFDGLDEHIESYSLQGLKRILNCLESLEADCVVSVRKEFWDDRTGDLSSILKDSSKYGGILLKEWSSEGVLKYIEYFMEVNDLSTESNIIKLKEVIKNDNYERLYGDIPKRPLFLNMIIRDSLNGMIESKNLKTLYKNYLNEKFAFDRKGVFEDYKTGRQLRMEKKHDRTEIIQVLQHVLKIAASKMMVIKNNELLMNSHILESTLKSIITNLGYSLSIREILLNTVLISFSRRTIEQELKLYFAHKSFQEYYLAMYLKEEQAFGDSIKIPKGINVFLT</sequence>